<dbReference type="GO" id="GO:0005886">
    <property type="term" value="C:plasma membrane"/>
    <property type="evidence" value="ECO:0007669"/>
    <property type="project" value="UniProtKB-SubCell"/>
</dbReference>
<sequence length="395" mass="42576">MGSLIAQVVSVTLMNLGSLRRRLWMSLAMVFASAVVVAILLAFLAMAKGFEATMSGAGSSQIAILMREGSSTELNSVILQDQVNLIAESAGVTRDANGPLVSPELYVIVDGIKKSTGTEANIPLRGLNKIGMAMRSNMHLVEGRMFTPGTNEMIVGEGVLREFDGFDIGKEVRFGKNLWTVVGAFSTGGNIFESELWADVKIIQSHYNRGSSYQSIRLQLENNGDLKPIEETVQREPRLNLEVQTEQEYFASQGKQLQYIATFGWIISAVMALGALAGALNTMYTSVADRAREIATLRALGFSNFSAFCGTIIEAMVLAATGGLLGSLAAYLFFDGLNTSTLGGSFTQVVFSFEMSPDLFVQGAVLALVIGFISGFFPAWRAARMPVVVAFRHAT</sequence>
<dbReference type="PANTHER" id="PTHR30572:SF15">
    <property type="entry name" value="ABC TRANSPORTER PERMEASE"/>
    <property type="match status" value="1"/>
</dbReference>
<comment type="subcellular location">
    <subcellularLocation>
        <location evidence="1">Cell membrane</location>
        <topology evidence="1">Multi-pass membrane protein</topology>
    </subcellularLocation>
</comment>
<dbReference type="Pfam" id="PF02687">
    <property type="entry name" value="FtsX"/>
    <property type="match status" value="1"/>
</dbReference>
<evidence type="ECO:0000256" key="6">
    <source>
        <dbReference type="SAM" id="Phobius"/>
    </source>
</evidence>
<evidence type="ECO:0000256" key="1">
    <source>
        <dbReference type="ARBA" id="ARBA00004651"/>
    </source>
</evidence>
<name>A0A9X2EIY0_9GAMM</name>
<evidence type="ECO:0000313" key="9">
    <source>
        <dbReference type="EMBL" id="MCO1333077.1"/>
    </source>
</evidence>
<accession>A0A9X2EIY0</accession>
<dbReference type="Pfam" id="PF12704">
    <property type="entry name" value="MacB_PCD"/>
    <property type="match status" value="1"/>
</dbReference>
<reference evidence="9" key="1">
    <citation type="journal article" date="2022" name="Arch. Microbiol.">
        <title>Microbulbifer okhotskensis sp. nov., isolated from a deep bottom sediment of the Okhotsk Sea.</title>
        <authorList>
            <person name="Romanenko L."/>
            <person name="Kurilenko V."/>
            <person name="Otstavnykh N."/>
            <person name="Velansky P."/>
            <person name="Isaeva M."/>
            <person name="Mikhailov V."/>
        </authorList>
    </citation>
    <scope>NUCLEOTIDE SEQUENCE</scope>
    <source>
        <strain evidence="9">OS29</strain>
    </source>
</reference>
<evidence type="ECO:0000256" key="3">
    <source>
        <dbReference type="ARBA" id="ARBA00022692"/>
    </source>
</evidence>
<feature type="domain" description="MacB-like periplasmic core" evidence="8">
    <location>
        <begin position="27"/>
        <end position="234"/>
    </location>
</feature>
<evidence type="ECO:0000256" key="4">
    <source>
        <dbReference type="ARBA" id="ARBA00022989"/>
    </source>
</evidence>
<feature type="transmembrane region" description="Helical" evidence="6">
    <location>
        <begin position="305"/>
        <end position="334"/>
    </location>
</feature>
<proteinExistence type="predicted"/>
<gene>
    <name evidence="9" type="ORF">MO867_01870</name>
</gene>
<keyword evidence="5 6" id="KW-0472">Membrane</keyword>
<feature type="domain" description="ABC3 transporter permease C-terminal" evidence="7">
    <location>
        <begin position="265"/>
        <end position="386"/>
    </location>
</feature>
<feature type="transmembrane region" description="Helical" evidence="6">
    <location>
        <begin position="23"/>
        <end position="46"/>
    </location>
</feature>
<keyword evidence="10" id="KW-1185">Reference proteome</keyword>
<evidence type="ECO:0000313" key="10">
    <source>
        <dbReference type="Proteomes" id="UP001139028"/>
    </source>
</evidence>
<dbReference type="InterPro" id="IPR025857">
    <property type="entry name" value="MacB_PCD"/>
</dbReference>
<dbReference type="InterPro" id="IPR050250">
    <property type="entry name" value="Macrolide_Exporter_MacB"/>
</dbReference>
<keyword evidence="3 6" id="KW-0812">Transmembrane</keyword>
<comment type="caution">
    <text evidence="9">The sequence shown here is derived from an EMBL/GenBank/DDBJ whole genome shotgun (WGS) entry which is preliminary data.</text>
</comment>
<keyword evidence="4 6" id="KW-1133">Transmembrane helix</keyword>
<feature type="transmembrane region" description="Helical" evidence="6">
    <location>
        <begin position="263"/>
        <end position="284"/>
    </location>
</feature>
<protein>
    <submittedName>
        <fullName evidence="9">FtsX-like permease family protein</fullName>
    </submittedName>
</protein>
<dbReference type="EMBL" id="JALBWM010000004">
    <property type="protein sequence ID" value="MCO1333077.1"/>
    <property type="molecule type" value="Genomic_DNA"/>
</dbReference>
<evidence type="ECO:0000259" key="8">
    <source>
        <dbReference type="Pfam" id="PF12704"/>
    </source>
</evidence>
<dbReference type="RefSeq" id="WP_252464246.1">
    <property type="nucleotide sequence ID" value="NZ_JALBWM010000004.1"/>
</dbReference>
<evidence type="ECO:0000259" key="7">
    <source>
        <dbReference type="Pfam" id="PF02687"/>
    </source>
</evidence>
<dbReference type="AlphaFoldDB" id="A0A9X2EIY0"/>
<dbReference type="PANTHER" id="PTHR30572">
    <property type="entry name" value="MEMBRANE COMPONENT OF TRANSPORTER-RELATED"/>
    <property type="match status" value="1"/>
</dbReference>
<dbReference type="InterPro" id="IPR003838">
    <property type="entry name" value="ABC3_permease_C"/>
</dbReference>
<dbReference type="Proteomes" id="UP001139028">
    <property type="component" value="Unassembled WGS sequence"/>
</dbReference>
<feature type="transmembrane region" description="Helical" evidence="6">
    <location>
        <begin position="359"/>
        <end position="380"/>
    </location>
</feature>
<evidence type="ECO:0000256" key="5">
    <source>
        <dbReference type="ARBA" id="ARBA00023136"/>
    </source>
</evidence>
<keyword evidence="2" id="KW-1003">Cell membrane</keyword>
<evidence type="ECO:0000256" key="2">
    <source>
        <dbReference type="ARBA" id="ARBA00022475"/>
    </source>
</evidence>
<dbReference type="GO" id="GO:0022857">
    <property type="term" value="F:transmembrane transporter activity"/>
    <property type="evidence" value="ECO:0007669"/>
    <property type="project" value="TreeGrafter"/>
</dbReference>
<organism evidence="9 10">
    <name type="scientific">Microbulbifer okhotskensis</name>
    <dbReference type="NCBI Taxonomy" id="2926617"/>
    <lineage>
        <taxon>Bacteria</taxon>
        <taxon>Pseudomonadati</taxon>
        <taxon>Pseudomonadota</taxon>
        <taxon>Gammaproteobacteria</taxon>
        <taxon>Cellvibrionales</taxon>
        <taxon>Microbulbiferaceae</taxon>
        <taxon>Microbulbifer</taxon>
    </lineage>
</organism>